<keyword evidence="4" id="KW-1185">Reference proteome</keyword>
<accession>A0A1W2BUC2</accession>
<evidence type="ECO:0000256" key="1">
    <source>
        <dbReference type="SAM" id="Phobius"/>
    </source>
</evidence>
<sequence>MTERRAKRFGRFARRTPACHWLAASIVAGLAVAVASAPVNAQLNTQEEPVESFEIGLSTNRIGITADFNGAQLVVFGALDNADARIQRQQRYDIVVALFGPRAPVVVREKQPVLGIWVNQDSETFDAAPTTYSVASTRPFQDIASKAVRERLSLGIDSVRLSIADGAESEAGQTNRSEFEAALRRIRTNKGLYSEATGEVRFLGPSLFRADLRLPADLPVGVHTARAYLFRQGVLIRQSSQQLTVVKVGFEAWIDRFSEEHGASYGVLAVLLAVFTGWFGRVIFRRD</sequence>
<protein>
    <recommendedName>
        <fullName evidence="5">TIGR02186 family protein</fullName>
    </recommendedName>
</protein>
<dbReference type="OrthoDB" id="9815212at2"/>
<dbReference type="RefSeq" id="WP_084409954.1">
    <property type="nucleotide sequence ID" value="NZ_FWXR01000007.1"/>
</dbReference>
<keyword evidence="1" id="KW-0812">Transmembrane</keyword>
<reference evidence="3 4" key="1">
    <citation type="submission" date="2017-04" db="EMBL/GenBank/DDBJ databases">
        <authorList>
            <person name="Afonso C.L."/>
            <person name="Miller P.J."/>
            <person name="Scott M.A."/>
            <person name="Spackman E."/>
            <person name="Goraichik I."/>
            <person name="Dimitrov K.M."/>
            <person name="Suarez D.L."/>
            <person name="Swayne D.E."/>
        </authorList>
    </citation>
    <scope>NUCLEOTIDE SEQUENCE [LARGE SCALE GENOMIC DNA]</scope>
    <source>
        <strain evidence="3 4">CGMCC 1.10972</strain>
    </source>
</reference>
<feature type="signal peptide" evidence="2">
    <location>
        <begin position="1"/>
        <end position="41"/>
    </location>
</feature>
<name>A0A1W2BUC2_9HYPH</name>
<feature type="chain" id="PRO_5012845595" description="TIGR02186 family protein" evidence="2">
    <location>
        <begin position="42"/>
        <end position="287"/>
    </location>
</feature>
<keyword evidence="2" id="KW-0732">Signal</keyword>
<evidence type="ECO:0008006" key="5">
    <source>
        <dbReference type="Google" id="ProtNLM"/>
    </source>
</evidence>
<organism evidence="3 4">
    <name type="scientific">Fulvimarina manganoxydans</name>
    <dbReference type="NCBI Taxonomy" id="937218"/>
    <lineage>
        <taxon>Bacteria</taxon>
        <taxon>Pseudomonadati</taxon>
        <taxon>Pseudomonadota</taxon>
        <taxon>Alphaproteobacteria</taxon>
        <taxon>Hyphomicrobiales</taxon>
        <taxon>Aurantimonadaceae</taxon>
        <taxon>Fulvimarina</taxon>
    </lineage>
</organism>
<dbReference type="InterPro" id="IPR019088">
    <property type="entry name" value="CHP02186-rel_TM"/>
</dbReference>
<evidence type="ECO:0000256" key="2">
    <source>
        <dbReference type="SAM" id="SignalP"/>
    </source>
</evidence>
<feature type="transmembrane region" description="Helical" evidence="1">
    <location>
        <begin position="265"/>
        <end position="284"/>
    </location>
</feature>
<proteinExistence type="predicted"/>
<evidence type="ECO:0000313" key="3">
    <source>
        <dbReference type="EMBL" id="SMC76326.1"/>
    </source>
</evidence>
<keyword evidence="1" id="KW-1133">Transmembrane helix</keyword>
<dbReference type="EMBL" id="FWXR01000007">
    <property type="protein sequence ID" value="SMC76326.1"/>
    <property type="molecule type" value="Genomic_DNA"/>
</dbReference>
<gene>
    <name evidence="3" type="ORF">SAMN06297251_107141</name>
</gene>
<dbReference type="Proteomes" id="UP000192656">
    <property type="component" value="Unassembled WGS sequence"/>
</dbReference>
<dbReference type="NCBIfam" id="TIGR02186">
    <property type="entry name" value="alph_Pro_TM"/>
    <property type="match status" value="1"/>
</dbReference>
<dbReference type="AlphaFoldDB" id="A0A1W2BUC2"/>
<keyword evidence="1" id="KW-0472">Membrane</keyword>
<dbReference type="STRING" id="937218.SAMN06297251_107141"/>
<dbReference type="Pfam" id="PF09608">
    <property type="entry name" value="Alph_Pro_TM"/>
    <property type="match status" value="1"/>
</dbReference>
<evidence type="ECO:0000313" key="4">
    <source>
        <dbReference type="Proteomes" id="UP000192656"/>
    </source>
</evidence>